<name>A0A1J0AAM8_9CYAN</name>
<organism evidence="1 2">
    <name type="scientific">Gloeomargarita lithophora Alchichica-D10</name>
    <dbReference type="NCBI Taxonomy" id="1188229"/>
    <lineage>
        <taxon>Bacteria</taxon>
        <taxon>Bacillati</taxon>
        <taxon>Cyanobacteriota</taxon>
        <taxon>Cyanophyceae</taxon>
        <taxon>Gloeomargaritales</taxon>
        <taxon>Gloeomargaritaceae</taxon>
        <taxon>Gloeomargarita</taxon>
    </lineage>
</organism>
<dbReference type="EMBL" id="CP017675">
    <property type="protein sequence ID" value="APB32986.1"/>
    <property type="molecule type" value="Genomic_DNA"/>
</dbReference>
<dbReference type="Pfam" id="PF01724">
    <property type="entry name" value="DUF29"/>
    <property type="match status" value="1"/>
</dbReference>
<dbReference type="KEGG" id="glt:GlitD10_0672"/>
<dbReference type="PANTHER" id="PTHR34235:SF4">
    <property type="entry name" value="SLR0291 PROTEIN"/>
    <property type="match status" value="1"/>
</dbReference>
<dbReference type="OrthoDB" id="5769308at2"/>
<dbReference type="Proteomes" id="UP000180235">
    <property type="component" value="Chromosome"/>
</dbReference>
<dbReference type="AlphaFoldDB" id="A0A1J0AAM8"/>
<evidence type="ECO:0008006" key="3">
    <source>
        <dbReference type="Google" id="ProtNLM"/>
    </source>
</evidence>
<gene>
    <name evidence="1" type="ORF">GlitD10_0672</name>
</gene>
<keyword evidence="2" id="KW-1185">Reference proteome</keyword>
<dbReference type="PANTHER" id="PTHR34235">
    <property type="entry name" value="SLR1203 PROTEIN-RELATED"/>
    <property type="match status" value="1"/>
</dbReference>
<proteinExistence type="predicted"/>
<reference evidence="1 2" key="1">
    <citation type="submission" date="2016-10" db="EMBL/GenBank/DDBJ databases">
        <title>Description of Gloeomargarita lithophora gen. nov., sp. nov., a thylakoid-bearing basal-branching cyanobacterium with intracellular carbonates, and proposal for Gloeomargaritales ord. nov.</title>
        <authorList>
            <person name="Moreira D."/>
            <person name="Tavera R."/>
            <person name="Benzerara K."/>
            <person name="Skouri-Panet F."/>
            <person name="Couradeau E."/>
            <person name="Gerard E."/>
            <person name="Loussert C."/>
            <person name="Novelo E."/>
            <person name="Zivanovic Y."/>
            <person name="Lopez-Garcia P."/>
        </authorList>
    </citation>
    <scope>NUCLEOTIDE SEQUENCE [LARGE SCALE GENOMIC DNA]</scope>
    <source>
        <strain evidence="1 2">D10</strain>
    </source>
</reference>
<protein>
    <recommendedName>
        <fullName evidence="3">DUF29 domain-containing protein</fullName>
    </recommendedName>
</protein>
<sequence length="151" mass="17816">MGLTLRPNELHLYEQDFYAWTQQQRQLLIAGRFQELDIANLVEEIDSWGKQQKQELRNRLAILLGHLLKWHYQPGMRTKSWRVTIDIQRSEIKQILLENPSLKTYVNEALMLGYQAGIKLAVLETPLEYGDFPAVLPYNWLQILDESFFPD</sequence>
<evidence type="ECO:0000313" key="1">
    <source>
        <dbReference type="EMBL" id="APB32986.1"/>
    </source>
</evidence>
<dbReference type="STRING" id="1188229.GlitD10_0672"/>
<evidence type="ECO:0000313" key="2">
    <source>
        <dbReference type="Proteomes" id="UP000180235"/>
    </source>
</evidence>
<dbReference type="InterPro" id="IPR002636">
    <property type="entry name" value="DUF29"/>
</dbReference>
<dbReference type="RefSeq" id="WP_071453651.1">
    <property type="nucleotide sequence ID" value="NZ_CP017675.1"/>
</dbReference>
<accession>A0A1J0AAM8</accession>
<dbReference type="Gene3D" id="1.20.1220.20">
    <property type="entry name" value="Uncharcterised protein PF01724"/>
    <property type="match status" value="1"/>
</dbReference>